<evidence type="ECO:0000313" key="2">
    <source>
        <dbReference type="EMBL" id="MQL74977.1"/>
    </source>
</evidence>
<dbReference type="EMBL" id="NMUH01000229">
    <property type="protein sequence ID" value="MQL74977.1"/>
    <property type="molecule type" value="Genomic_DNA"/>
</dbReference>
<keyword evidence="3" id="KW-1185">Reference proteome</keyword>
<reference evidence="2" key="1">
    <citation type="submission" date="2017-07" db="EMBL/GenBank/DDBJ databases">
        <title>Taro Niue Genome Assembly and Annotation.</title>
        <authorList>
            <person name="Atibalentja N."/>
            <person name="Keating K."/>
            <person name="Fields C.J."/>
        </authorList>
    </citation>
    <scope>NUCLEOTIDE SEQUENCE</scope>
    <source>
        <strain evidence="2">Niue_2</strain>
        <tissue evidence="2">Leaf</tissue>
    </source>
</reference>
<evidence type="ECO:0000256" key="1">
    <source>
        <dbReference type="SAM" id="MobiDB-lite"/>
    </source>
</evidence>
<organism evidence="2 3">
    <name type="scientific">Colocasia esculenta</name>
    <name type="common">Wild taro</name>
    <name type="synonym">Arum esculentum</name>
    <dbReference type="NCBI Taxonomy" id="4460"/>
    <lineage>
        <taxon>Eukaryota</taxon>
        <taxon>Viridiplantae</taxon>
        <taxon>Streptophyta</taxon>
        <taxon>Embryophyta</taxon>
        <taxon>Tracheophyta</taxon>
        <taxon>Spermatophyta</taxon>
        <taxon>Magnoliopsida</taxon>
        <taxon>Liliopsida</taxon>
        <taxon>Araceae</taxon>
        <taxon>Aroideae</taxon>
        <taxon>Colocasieae</taxon>
        <taxon>Colocasia</taxon>
    </lineage>
</organism>
<protein>
    <submittedName>
        <fullName evidence="2">Uncharacterized protein</fullName>
    </submittedName>
</protein>
<proteinExistence type="predicted"/>
<sequence>MVEPPPTDLKTRKEYYKAAERSNATTHNQGRARHDSRRTSGVKHNAEATLGSPPPRKEVTSGVKHNAEATPRYTPVETKELTEYRSNHVRPQSHETSTNIPDLHEVGKEQPGVTPRDTKQPSEHERLTIGTATSDLHKVEGPQAEPPCTSDMPRGQGTTPYNATTDDTKERVTEPAVGCLHQAPRENPQS</sequence>
<gene>
    <name evidence="2" type="ORF">Taro_007346</name>
</gene>
<name>A0A843TYP2_COLES</name>
<feature type="compositionally biased region" description="Basic and acidic residues" evidence="1">
    <location>
        <begin position="116"/>
        <end position="127"/>
    </location>
</feature>
<dbReference type="AlphaFoldDB" id="A0A843TYP2"/>
<evidence type="ECO:0000313" key="3">
    <source>
        <dbReference type="Proteomes" id="UP000652761"/>
    </source>
</evidence>
<accession>A0A843TYP2</accession>
<feature type="compositionally biased region" description="Basic and acidic residues" evidence="1">
    <location>
        <begin position="77"/>
        <end position="86"/>
    </location>
</feature>
<dbReference type="Proteomes" id="UP000652761">
    <property type="component" value="Unassembled WGS sequence"/>
</dbReference>
<feature type="compositionally biased region" description="Polar residues" evidence="1">
    <location>
        <begin position="156"/>
        <end position="165"/>
    </location>
</feature>
<feature type="compositionally biased region" description="Basic and acidic residues" evidence="1">
    <location>
        <begin position="9"/>
        <end position="20"/>
    </location>
</feature>
<feature type="region of interest" description="Disordered" evidence="1">
    <location>
        <begin position="1"/>
        <end position="190"/>
    </location>
</feature>
<comment type="caution">
    <text evidence="2">The sequence shown here is derived from an EMBL/GenBank/DDBJ whole genome shotgun (WGS) entry which is preliminary data.</text>
</comment>